<dbReference type="InterPro" id="IPR036909">
    <property type="entry name" value="Cyt_c-like_dom_sf"/>
</dbReference>
<evidence type="ECO:0000256" key="14">
    <source>
        <dbReference type="SAM" id="Phobius"/>
    </source>
</evidence>
<keyword evidence="6" id="KW-0732">Signal</keyword>
<dbReference type="InterPro" id="IPR009056">
    <property type="entry name" value="Cyt_c-like_dom"/>
</dbReference>
<name>Q2W7Z9_PARM1</name>
<dbReference type="PANTHER" id="PTHR30600">
    <property type="entry name" value="CYTOCHROME C PEROXIDASE-RELATED"/>
    <property type="match status" value="1"/>
</dbReference>
<dbReference type="KEGG" id="mag:amb1222"/>
<dbReference type="GO" id="GO:0009055">
    <property type="term" value="F:electron transfer activity"/>
    <property type="evidence" value="ECO:0007669"/>
    <property type="project" value="InterPro"/>
</dbReference>
<keyword evidence="14" id="KW-0812">Transmembrane</keyword>
<evidence type="ECO:0000256" key="6">
    <source>
        <dbReference type="ARBA" id="ARBA00022729"/>
    </source>
</evidence>
<accession>Q2W7Z9</accession>
<dbReference type="Gene3D" id="1.10.760.10">
    <property type="entry name" value="Cytochrome c-like domain"/>
    <property type="match status" value="2"/>
</dbReference>
<evidence type="ECO:0000256" key="7">
    <source>
        <dbReference type="ARBA" id="ARBA00022764"/>
    </source>
</evidence>
<comment type="function">
    <text evidence="11">Involved in methylamine metabolism. Essential for the maturation of the beta subunit of MADH, presumably via a step in the biosynthesis of tryptophan tryptophylquinone (TTQ), the cofactor of MADH.</text>
</comment>
<dbReference type="EMBL" id="AP007255">
    <property type="protein sequence ID" value="BAE50026.1"/>
    <property type="molecule type" value="Genomic_DNA"/>
</dbReference>
<evidence type="ECO:0000256" key="9">
    <source>
        <dbReference type="ARBA" id="ARBA00023002"/>
    </source>
</evidence>
<organism evidence="16 17">
    <name type="scientific">Paramagnetospirillum magneticum (strain ATCC 700264 / AMB-1)</name>
    <name type="common">Magnetospirillum magneticum</name>
    <dbReference type="NCBI Taxonomy" id="342108"/>
    <lineage>
        <taxon>Bacteria</taxon>
        <taxon>Pseudomonadati</taxon>
        <taxon>Pseudomonadota</taxon>
        <taxon>Alphaproteobacteria</taxon>
        <taxon>Rhodospirillales</taxon>
        <taxon>Magnetospirillaceae</taxon>
        <taxon>Paramagnetospirillum</taxon>
    </lineage>
</organism>
<evidence type="ECO:0000313" key="17">
    <source>
        <dbReference type="Proteomes" id="UP000007058"/>
    </source>
</evidence>
<keyword evidence="17" id="KW-1185">Reference proteome</keyword>
<evidence type="ECO:0000256" key="2">
    <source>
        <dbReference type="ARBA" id="ARBA00004856"/>
    </source>
</evidence>
<dbReference type="GO" id="GO:0020037">
    <property type="term" value="F:heme binding"/>
    <property type="evidence" value="ECO:0007669"/>
    <property type="project" value="InterPro"/>
</dbReference>
<feature type="domain" description="Cytochrome c" evidence="15">
    <location>
        <begin position="285"/>
        <end position="434"/>
    </location>
</feature>
<dbReference type="GO" id="GO:0046872">
    <property type="term" value="F:metal ion binding"/>
    <property type="evidence" value="ECO:0007669"/>
    <property type="project" value="UniProtKB-KW"/>
</dbReference>
<evidence type="ECO:0000259" key="15">
    <source>
        <dbReference type="PROSITE" id="PS51007"/>
    </source>
</evidence>
<keyword evidence="10 13" id="KW-0408">Iron</keyword>
<evidence type="ECO:0000256" key="3">
    <source>
        <dbReference type="ARBA" id="ARBA00022448"/>
    </source>
</evidence>
<feature type="domain" description="Cytochrome c" evidence="15">
    <location>
        <begin position="130"/>
        <end position="240"/>
    </location>
</feature>
<feature type="transmembrane region" description="Helical" evidence="14">
    <location>
        <begin position="47"/>
        <end position="70"/>
    </location>
</feature>
<dbReference type="GO" id="GO:0042597">
    <property type="term" value="C:periplasmic space"/>
    <property type="evidence" value="ECO:0007669"/>
    <property type="project" value="UniProtKB-SubCell"/>
</dbReference>
<comment type="subcellular location">
    <subcellularLocation>
        <location evidence="1">Periplasm</location>
    </subcellularLocation>
</comment>
<feature type="transmembrane region" description="Helical" evidence="14">
    <location>
        <begin position="6"/>
        <end position="27"/>
    </location>
</feature>
<dbReference type="STRING" id="342108.amb1222"/>
<keyword evidence="16" id="KW-0575">Peroxidase</keyword>
<evidence type="ECO:0000256" key="8">
    <source>
        <dbReference type="ARBA" id="ARBA00022982"/>
    </source>
</evidence>
<dbReference type="HOGENOM" id="CLU_034652_3_1_5"/>
<keyword evidence="3" id="KW-0813">Transport</keyword>
<dbReference type="RefSeq" id="WP_011383634.1">
    <property type="nucleotide sequence ID" value="NC_007626.1"/>
</dbReference>
<dbReference type="InterPro" id="IPR051395">
    <property type="entry name" value="Cytochrome_c_Peroxidase/MauG"/>
</dbReference>
<proteinExistence type="predicted"/>
<protein>
    <recommendedName>
        <fullName evidence="12">Methylamine utilization protein MauG</fullName>
    </recommendedName>
</protein>
<evidence type="ECO:0000256" key="1">
    <source>
        <dbReference type="ARBA" id="ARBA00004418"/>
    </source>
</evidence>
<dbReference type="PeroxiBase" id="4999">
    <property type="entry name" value="MmagDiHCcP01"/>
</dbReference>
<evidence type="ECO:0000256" key="13">
    <source>
        <dbReference type="PROSITE-ProRule" id="PRU00433"/>
    </source>
</evidence>
<dbReference type="SUPFAM" id="SSF46626">
    <property type="entry name" value="Cytochrome c"/>
    <property type="match status" value="2"/>
</dbReference>
<evidence type="ECO:0000256" key="10">
    <source>
        <dbReference type="ARBA" id="ARBA00023004"/>
    </source>
</evidence>
<evidence type="ECO:0000256" key="4">
    <source>
        <dbReference type="ARBA" id="ARBA00022617"/>
    </source>
</evidence>
<dbReference type="AlphaFoldDB" id="Q2W7Z9"/>
<keyword evidence="8" id="KW-0249">Electron transport</keyword>
<evidence type="ECO:0000256" key="11">
    <source>
        <dbReference type="ARBA" id="ARBA00058991"/>
    </source>
</evidence>
<dbReference type="OrthoDB" id="9805202at2"/>
<dbReference type="GO" id="GO:0004130">
    <property type="term" value="F:cytochrome-c peroxidase activity"/>
    <property type="evidence" value="ECO:0007669"/>
    <property type="project" value="TreeGrafter"/>
</dbReference>
<evidence type="ECO:0000313" key="16">
    <source>
        <dbReference type="EMBL" id="BAE50026.1"/>
    </source>
</evidence>
<evidence type="ECO:0000256" key="12">
    <source>
        <dbReference type="ARBA" id="ARBA00073576"/>
    </source>
</evidence>
<reference evidence="16 17" key="1">
    <citation type="journal article" date="2005" name="DNA Res.">
        <title>Complete genome sequence of the facultative anaerobic magnetotactic bacterium Magnetospirillum sp. strain AMB-1.</title>
        <authorList>
            <person name="Matsunaga T."/>
            <person name="Okamura Y."/>
            <person name="Fukuda Y."/>
            <person name="Wahyudi A.T."/>
            <person name="Murase Y."/>
            <person name="Takeyama H."/>
        </authorList>
    </citation>
    <scope>NUCLEOTIDE SEQUENCE [LARGE SCALE GENOMIC DNA]</scope>
    <source>
        <strain evidence="17">ATCC 700264 / AMB-1</strain>
    </source>
</reference>
<keyword evidence="9" id="KW-0560">Oxidoreductase</keyword>
<dbReference type="InterPro" id="IPR004852">
    <property type="entry name" value="Di-haem_cyt_c_peroxidsae"/>
</dbReference>
<dbReference type="Pfam" id="PF03150">
    <property type="entry name" value="CCP_MauG"/>
    <property type="match status" value="1"/>
</dbReference>
<dbReference type="FunFam" id="1.10.760.10:FF:000019">
    <property type="entry name" value="Di-heme cytochrome C peroxidase"/>
    <property type="match status" value="1"/>
</dbReference>
<keyword evidence="14" id="KW-0472">Membrane</keyword>
<evidence type="ECO:0000256" key="5">
    <source>
        <dbReference type="ARBA" id="ARBA00022723"/>
    </source>
</evidence>
<keyword evidence="5 13" id="KW-0479">Metal-binding</keyword>
<keyword evidence="14" id="KW-1133">Transmembrane helix</keyword>
<keyword evidence="7" id="KW-0574">Periplasm</keyword>
<gene>
    <name evidence="16" type="ordered locus">amb1222</name>
</gene>
<sequence length="450" mass="47921">MNADLSQVLGTGAMVVLFATSALFLLVRMDLAPAGGRPGPLDGGGRWFLGAALGVGIIAFSLKLAIILTLSSFPEQTIAPLLPDPALAVREDGRTEWPLLAGPDGGDRPYPWRALPAVVPSPPDNPTTPAKVALGERLFHDKDLSLDHTVSCASCHDLLGGAGGDRRATSLGIRGIVGGRNAPTVWNAAFQSRLFWDGRAGSLEEQAMGPPLNPDEMGMPSAAAIEARIGASPSYREAFAEAFGDDAPVTMRRITQAIAAFERTLVTNDSPYDRFVRGDDKALDPAQKRGMWLFQSVGCVMCHSGPNFSGASLVGPQNPYAPLMASRSAPARRHGLTVDKGKAPAGSVDGLWRIPSLRNVALTAPYFHNGSVSELEEAVRVMATAQLNATLSEDRRLGKTPSWSVEGGRFEVVERLVLSEADIRDIAAFLRGLTSDRLARLSLDRERGPE</sequence>
<comment type="pathway">
    <text evidence="2">One-carbon metabolism; methylamine degradation.</text>
</comment>
<dbReference type="PROSITE" id="PS51007">
    <property type="entry name" value="CYTC"/>
    <property type="match status" value="2"/>
</dbReference>
<dbReference type="Proteomes" id="UP000007058">
    <property type="component" value="Chromosome"/>
</dbReference>
<keyword evidence="4 13" id="KW-0349">Heme</keyword>